<accession>A0ACB9SYA2</accession>
<comment type="caution">
    <text evidence="1">The sequence shown here is derived from an EMBL/GenBank/DDBJ whole genome shotgun (WGS) entry which is preliminary data.</text>
</comment>
<protein>
    <submittedName>
        <fullName evidence="1">Cyclic nucleotide-gated cation channel subunit a</fullName>
    </submittedName>
</protein>
<evidence type="ECO:0000313" key="1">
    <source>
        <dbReference type="EMBL" id="KAI4459473.1"/>
    </source>
</evidence>
<gene>
    <name evidence="1" type="ORF">MML48_6g00014226</name>
</gene>
<organism evidence="1 2">
    <name type="scientific">Holotrichia oblita</name>
    <name type="common">Chafer beetle</name>
    <dbReference type="NCBI Taxonomy" id="644536"/>
    <lineage>
        <taxon>Eukaryota</taxon>
        <taxon>Metazoa</taxon>
        <taxon>Ecdysozoa</taxon>
        <taxon>Arthropoda</taxon>
        <taxon>Hexapoda</taxon>
        <taxon>Insecta</taxon>
        <taxon>Pterygota</taxon>
        <taxon>Neoptera</taxon>
        <taxon>Endopterygota</taxon>
        <taxon>Coleoptera</taxon>
        <taxon>Polyphaga</taxon>
        <taxon>Scarabaeiformia</taxon>
        <taxon>Scarabaeidae</taxon>
        <taxon>Melolonthinae</taxon>
        <taxon>Holotrichia</taxon>
    </lineage>
</organism>
<sequence>MVYIVSGVVQILSEDDNETPIISFSEGTCLGETAMLIDYPSTSSVICKVFCEATVLERKHYIKFSKLYPDQSRIALRTTLKRYDRARKYRRLTTLQKKQMAYESDELNLQWYFNYGIFSTLGIMYLFNVITLANITAYHAVTNHDIQGVNEYMRRFQVAIQAFGLNNLYTRIANNITKMYQFDGLACIYSDEIYQYLPQDLFKIVRNATLSEYLATFPFFSIYDKKSLKDIASKITTSIYEKHELIVLQGEHCSHMHIVIQGYCISYLEDEPKVLGPGSNLSMLEVCMHLPALRTIYTITHCLLMSLSMEDFNQILLAYPNFYSIVTEAVNITREESKFLQSEQWPNSLFSTFMLKSEKPRHVNVFRNVLQKEYYEGFPSWLRPLHLLVIPVTLTQYGNVIKFWEISRAIFAMLNVILLPMSMMMDKTDFWHTIFVFLDLMAWIDICLRFYVAYFDERGLEVTHPRKTATHYLLNGFLLDLIAVFPTEMFIETGIEADPWTRLHDIFYAVGAVCRPPGTSDFFDAFESCLAELTLSEAKIFCLDDFNVDSIDVDNKITIDFVSLIDGFGLEQIVDAPTRITFKNNTMIDLILTNNADAVVSIVTVNASEVSDHELVLCTLNVGSPEMPDVLRTSRDFRNFDYNYFCALLYSVLWRNIFDMTNINEKLDFFNETITNLFDTVASFRTFKITKPMSPLGDRQSQVVNTTA</sequence>
<keyword evidence="2" id="KW-1185">Reference proteome</keyword>
<reference evidence="1" key="1">
    <citation type="submission" date="2022-04" db="EMBL/GenBank/DDBJ databases">
        <title>Chromosome-scale genome assembly of Holotrichia oblita Faldermann.</title>
        <authorList>
            <person name="Rongchong L."/>
        </authorList>
    </citation>
    <scope>NUCLEOTIDE SEQUENCE</scope>
    <source>
        <strain evidence="1">81SQS9</strain>
    </source>
</reference>
<dbReference type="Proteomes" id="UP001056778">
    <property type="component" value="Chromosome 6"/>
</dbReference>
<proteinExistence type="predicted"/>
<evidence type="ECO:0000313" key="2">
    <source>
        <dbReference type="Proteomes" id="UP001056778"/>
    </source>
</evidence>
<dbReference type="EMBL" id="CM043020">
    <property type="protein sequence ID" value="KAI4459473.1"/>
    <property type="molecule type" value="Genomic_DNA"/>
</dbReference>
<name>A0ACB9SYA2_HOLOL</name>